<dbReference type="InterPro" id="IPR033900">
    <property type="entry name" value="Gram_neg_porin_domain"/>
</dbReference>
<dbReference type="GO" id="GO:0034220">
    <property type="term" value="P:monoatomic ion transmembrane transport"/>
    <property type="evidence" value="ECO:0007669"/>
    <property type="project" value="InterPro"/>
</dbReference>
<feature type="signal peptide" evidence="11">
    <location>
        <begin position="1"/>
        <end position="21"/>
    </location>
</feature>
<name>A0A5Q4YYN6_9BURK</name>
<dbReference type="EMBL" id="LR699554">
    <property type="protein sequence ID" value="VVD34334.1"/>
    <property type="molecule type" value="Genomic_DNA"/>
</dbReference>
<evidence type="ECO:0000313" key="13">
    <source>
        <dbReference type="EMBL" id="VVD34334.1"/>
    </source>
</evidence>
<keyword evidence="4" id="KW-1134">Transmembrane beta strand</keyword>
<dbReference type="InterPro" id="IPR001702">
    <property type="entry name" value="Porin_Gram-ve"/>
</dbReference>
<feature type="domain" description="Porin" evidence="12">
    <location>
        <begin position="13"/>
        <end position="350"/>
    </location>
</feature>
<evidence type="ECO:0000256" key="3">
    <source>
        <dbReference type="ARBA" id="ARBA00022448"/>
    </source>
</evidence>
<dbReference type="Proteomes" id="UP000325811">
    <property type="component" value="Chromosome II"/>
</dbReference>
<keyword evidence="5" id="KW-0812">Transmembrane</keyword>
<comment type="subunit">
    <text evidence="2">Homotrimer.</text>
</comment>
<keyword evidence="3" id="KW-0813">Transport</keyword>
<feature type="chain" id="PRO_5024967145" evidence="11">
    <location>
        <begin position="22"/>
        <end position="388"/>
    </location>
</feature>
<evidence type="ECO:0000256" key="6">
    <source>
        <dbReference type="ARBA" id="ARBA00022729"/>
    </source>
</evidence>
<comment type="subcellular location">
    <subcellularLocation>
        <location evidence="1">Cell outer membrane</location>
        <topology evidence="1">Multi-pass membrane protein</topology>
    </subcellularLocation>
</comment>
<evidence type="ECO:0000256" key="8">
    <source>
        <dbReference type="ARBA" id="ARBA00023114"/>
    </source>
</evidence>
<dbReference type="CDD" id="cd00342">
    <property type="entry name" value="gram_neg_porins"/>
    <property type="match status" value="1"/>
</dbReference>
<evidence type="ECO:0000313" key="14">
    <source>
        <dbReference type="Proteomes" id="UP000325811"/>
    </source>
</evidence>
<evidence type="ECO:0000256" key="2">
    <source>
        <dbReference type="ARBA" id="ARBA00011233"/>
    </source>
</evidence>
<sequence length="388" mass="42202">MVMKRIGVALPAIMIATAVHAQSSVTLYGKIEDGFNYTTNARGNDAYQMQSGYDYGSRWGLKGTEDLGAGYHAVFQLESGFDVNTGKMSQGGREFGRQAYVGIASDQYGTLTFGRQYDPSVDMFSPMTANGNWTGYLFSHPYDNDNTDYSFRVNNAIKYVTPTIHGFTAEGMYAFSNQAGGFSNNRLYGFGAQYQNGGLQIGASYLKLNNASSATVASANSSGAVTSDNTFNARSQQNIGIGINYTIGKALVGFAYSHVDVYDPTANAYFTGTTQPAGGTWNAWKFDNFEVSGLYHFTPALYLGACYTYTQASLSSTVGKFDPKWHQLSLKLNYDLSTRTSVFLEGAYQHAVSANTGTDFDFANIPGSADVSSGRNQMVYRLALLHMF</sequence>
<dbReference type="Pfam" id="PF13609">
    <property type="entry name" value="Porin_4"/>
    <property type="match status" value="1"/>
</dbReference>
<keyword evidence="6 11" id="KW-0732">Signal</keyword>
<keyword evidence="8" id="KW-0626">Porin</keyword>
<dbReference type="InterPro" id="IPR002299">
    <property type="entry name" value="Porin_Neis"/>
</dbReference>
<evidence type="ECO:0000256" key="7">
    <source>
        <dbReference type="ARBA" id="ARBA00023065"/>
    </source>
</evidence>
<accession>A0A5Q4YYN6</accession>
<dbReference type="AlphaFoldDB" id="A0A5Q4YYN6"/>
<evidence type="ECO:0000256" key="9">
    <source>
        <dbReference type="ARBA" id="ARBA00023136"/>
    </source>
</evidence>
<dbReference type="PANTHER" id="PTHR34501:SF9">
    <property type="entry name" value="MAJOR OUTER MEMBRANE PROTEIN P.IA"/>
    <property type="match status" value="1"/>
</dbReference>
<keyword evidence="9" id="KW-0472">Membrane</keyword>
<evidence type="ECO:0000256" key="4">
    <source>
        <dbReference type="ARBA" id="ARBA00022452"/>
    </source>
</evidence>
<evidence type="ECO:0000256" key="5">
    <source>
        <dbReference type="ARBA" id="ARBA00022692"/>
    </source>
</evidence>
<dbReference type="InterPro" id="IPR023614">
    <property type="entry name" value="Porin_dom_sf"/>
</dbReference>
<organism evidence="13 14">
    <name type="scientific">Paraburkholderia dioscoreae</name>
    <dbReference type="NCBI Taxonomy" id="2604047"/>
    <lineage>
        <taxon>Bacteria</taxon>
        <taxon>Pseudomonadati</taxon>
        <taxon>Pseudomonadota</taxon>
        <taxon>Betaproteobacteria</taxon>
        <taxon>Burkholderiales</taxon>
        <taxon>Burkholderiaceae</taxon>
        <taxon>Paraburkholderia</taxon>
    </lineage>
</organism>
<keyword evidence="7" id="KW-0406">Ion transport</keyword>
<evidence type="ECO:0000256" key="1">
    <source>
        <dbReference type="ARBA" id="ARBA00004571"/>
    </source>
</evidence>
<dbReference type="Gene3D" id="2.40.160.10">
    <property type="entry name" value="Porin"/>
    <property type="match status" value="1"/>
</dbReference>
<evidence type="ECO:0000259" key="12">
    <source>
        <dbReference type="Pfam" id="PF13609"/>
    </source>
</evidence>
<proteinExistence type="predicted"/>
<dbReference type="PANTHER" id="PTHR34501">
    <property type="entry name" value="PROTEIN YDDL-RELATED"/>
    <property type="match status" value="1"/>
</dbReference>
<dbReference type="GO" id="GO:0009279">
    <property type="term" value="C:cell outer membrane"/>
    <property type="evidence" value="ECO:0007669"/>
    <property type="project" value="UniProtKB-SubCell"/>
</dbReference>
<gene>
    <name evidence="13" type="ORF">PDMSB3_3050</name>
</gene>
<keyword evidence="14" id="KW-1185">Reference proteome</keyword>
<dbReference type="SUPFAM" id="SSF56935">
    <property type="entry name" value="Porins"/>
    <property type="match status" value="1"/>
</dbReference>
<dbReference type="GO" id="GO:0015288">
    <property type="term" value="F:porin activity"/>
    <property type="evidence" value="ECO:0007669"/>
    <property type="project" value="UniProtKB-KW"/>
</dbReference>
<reference evidence="13 14" key="1">
    <citation type="submission" date="2019-08" db="EMBL/GenBank/DDBJ databases">
        <authorList>
            <person name="Herpell B J."/>
        </authorList>
    </citation>
    <scope>NUCLEOTIDE SEQUENCE [LARGE SCALE GENOMIC DNA]</scope>
    <source>
        <strain evidence="14">Msb3</strain>
    </source>
</reference>
<keyword evidence="10" id="KW-0998">Cell outer membrane</keyword>
<dbReference type="PRINTS" id="PR00182">
    <property type="entry name" value="ECOLNEIPORIN"/>
</dbReference>
<dbReference type="PRINTS" id="PR00184">
    <property type="entry name" value="NEISSPPORIN"/>
</dbReference>
<protein>
    <submittedName>
        <fullName evidence="13">Outer membrane protein (Porin)</fullName>
    </submittedName>
</protein>
<dbReference type="KEGG" id="pdio:PDMSB3_3050.1"/>
<evidence type="ECO:0000256" key="10">
    <source>
        <dbReference type="ARBA" id="ARBA00023237"/>
    </source>
</evidence>
<dbReference type="GO" id="GO:0046930">
    <property type="term" value="C:pore complex"/>
    <property type="evidence" value="ECO:0007669"/>
    <property type="project" value="UniProtKB-KW"/>
</dbReference>
<dbReference type="InterPro" id="IPR050298">
    <property type="entry name" value="Gram-neg_bact_OMP"/>
</dbReference>
<evidence type="ECO:0000256" key="11">
    <source>
        <dbReference type="SAM" id="SignalP"/>
    </source>
</evidence>